<feature type="transmembrane region" description="Helical" evidence="1">
    <location>
        <begin position="84"/>
        <end position="104"/>
    </location>
</feature>
<comment type="caution">
    <text evidence="2">The sequence shown here is derived from an EMBL/GenBank/DDBJ whole genome shotgun (WGS) entry which is preliminary data.</text>
</comment>
<dbReference type="EMBL" id="WBVM01000001">
    <property type="protein sequence ID" value="KAB2813346.1"/>
    <property type="molecule type" value="Genomic_DNA"/>
</dbReference>
<evidence type="ECO:0000313" key="2">
    <source>
        <dbReference type="EMBL" id="KAB2813346.1"/>
    </source>
</evidence>
<feature type="transmembrane region" description="Helical" evidence="1">
    <location>
        <begin position="12"/>
        <end position="30"/>
    </location>
</feature>
<dbReference type="AlphaFoldDB" id="A0A7J5E4Z6"/>
<evidence type="ECO:0000313" key="3">
    <source>
        <dbReference type="Proteomes" id="UP000449906"/>
    </source>
</evidence>
<gene>
    <name evidence="2" type="ORF">F9L07_03005</name>
</gene>
<feature type="transmembrane region" description="Helical" evidence="1">
    <location>
        <begin position="50"/>
        <end position="72"/>
    </location>
</feature>
<keyword evidence="1" id="KW-1133">Transmembrane helix</keyword>
<sequence>MPPATPGRSADVLVLCALHSFGFAAFHALFWRLFGWPATLRDTTLANRAIVQIANVQLILVFVAIGTLCLAFPRQFTSTSLGKALLASMSLFWLTRLVGQFVWLRIDRPLVHVLTGLFAVGAVLFAIPLLVG</sequence>
<proteinExistence type="predicted"/>
<keyword evidence="1" id="KW-0472">Membrane</keyword>
<protein>
    <submittedName>
        <fullName evidence="2">Uncharacterized protein</fullName>
    </submittedName>
</protein>
<dbReference type="Proteomes" id="UP000449906">
    <property type="component" value="Unassembled WGS sequence"/>
</dbReference>
<name>A0A7J5E4Z6_NOCSI</name>
<reference evidence="2 3" key="1">
    <citation type="submission" date="2019-09" db="EMBL/GenBank/DDBJ databases">
        <title>Pimelobacter sp. isolated from Paulinella.</title>
        <authorList>
            <person name="Jeong S.E."/>
        </authorList>
    </citation>
    <scope>NUCLEOTIDE SEQUENCE [LARGE SCALE GENOMIC DNA]</scope>
    <source>
        <strain evidence="2 3">Pch-N</strain>
    </source>
</reference>
<accession>A0A7J5E4Z6</accession>
<feature type="transmembrane region" description="Helical" evidence="1">
    <location>
        <begin position="110"/>
        <end position="131"/>
    </location>
</feature>
<evidence type="ECO:0000256" key="1">
    <source>
        <dbReference type="SAM" id="Phobius"/>
    </source>
</evidence>
<keyword evidence="1" id="KW-0812">Transmembrane</keyword>
<organism evidence="2 3">
    <name type="scientific">Nocardioides simplex</name>
    <name type="common">Arthrobacter simplex</name>
    <dbReference type="NCBI Taxonomy" id="2045"/>
    <lineage>
        <taxon>Bacteria</taxon>
        <taxon>Bacillati</taxon>
        <taxon>Actinomycetota</taxon>
        <taxon>Actinomycetes</taxon>
        <taxon>Propionibacteriales</taxon>
        <taxon>Nocardioidaceae</taxon>
        <taxon>Pimelobacter</taxon>
    </lineage>
</organism>